<feature type="transmembrane region" description="Helical" evidence="8">
    <location>
        <begin position="486"/>
        <end position="509"/>
    </location>
</feature>
<evidence type="ECO:0000256" key="5">
    <source>
        <dbReference type="ARBA" id="ARBA00022989"/>
    </source>
</evidence>
<dbReference type="NCBIfam" id="TIGR00805">
    <property type="entry name" value="oat"/>
    <property type="match status" value="1"/>
</dbReference>
<dbReference type="Pfam" id="PF03137">
    <property type="entry name" value="OATP"/>
    <property type="match status" value="1"/>
</dbReference>
<evidence type="ECO:0000256" key="2">
    <source>
        <dbReference type="ARBA" id="ARBA00009657"/>
    </source>
</evidence>
<evidence type="ECO:0000256" key="4">
    <source>
        <dbReference type="ARBA" id="ARBA00022692"/>
    </source>
</evidence>
<dbReference type="InterPro" id="IPR002350">
    <property type="entry name" value="Kazal_dom"/>
</dbReference>
<dbReference type="PANTHER" id="PTHR11388">
    <property type="entry name" value="ORGANIC ANION TRANSPORTER"/>
    <property type="match status" value="1"/>
</dbReference>
<dbReference type="GO" id="GO:0016323">
    <property type="term" value="C:basolateral plasma membrane"/>
    <property type="evidence" value="ECO:0007669"/>
    <property type="project" value="TreeGrafter"/>
</dbReference>
<dbReference type="InterPro" id="IPR004156">
    <property type="entry name" value="OATP"/>
</dbReference>
<dbReference type="GO" id="GO:0006811">
    <property type="term" value="P:monoatomic ion transport"/>
    <property type="evidence" value="ECO:0007669"/>
    <property type="project" value="UniProtKB-KW"/>
</dbReference>
<feature type="transmembrane region" description="Helical" evidence="8">
    <location>
        <begin position="397"/>
        <end position="423"/>
    </location>
</feature>
<dbReference type="GO" id="GO:0015347">
    <property type="term" value="F:sodium-independent organic anion transmembrane transporter activity"/>
    <property type="evidence" value="ECO:0007669"/>
    <property type="project" value="TreeGrafter"/>
</dbReference>
<evidence type="ECO:0000259" key="10">
    <source>
        <dbReference type="PROSITE" id="PS51465"/>
    </source>
</evidence>
<keyword evidence="8" id="KW-0813">Transport</keyword>
<keyword evidence="7" id="KW-1015">Disulfide bond</keyword>
<dbReference type="AlphaFoldDB" id="A0A452SY47"/>
<reference evidence="11" key="1">
    <citation type="submission" date="2019-03" db="UniProtKB">
        <authorList>
            <consortium name="Ensembl"/>
        </authorList>
    </citation>
    <scope>IDENTIFICATION</scope>
</reference>
<dbReference type="Pfam" id="PF07648">
    <property type="entry name" value="Kazal_2"/>
    <property type="match status" value="1"/>
</dbReference>
<keyword evidence="8" id="KW-0406">Ion transport</keyword>
<gene>
    <name evidence="11" type="primary">SLCO3A1</name>
</gene>
<dbReference type="SUPFAM" id="SSF100895">
    <property type="entry name" value="Kazal-type serine protease inhibitors"/>
    <property type="match status" value="1"/>
</dbReference>
<evidence type="ECO:0000256" key="8">
    <source>
        <dbReference type="RuleBase" id="RU362056"/>
    </source>
</evidence>
<dbReference type="SUPFAM" id="SSF103473">
    <property type="entry name" value="MFS general substrate transporter"/>
    <property type="match status" value="1"/>
</dbReference>
<dbReference type="InterPro" id="IPR036058">
    <property type="entry name" value="Kazal_dom_sf"/>
</dbReference>
<comment type="similarity">
    <text evidence="2 8">Belongs to the organo anion transporter (TC 2.A.60) family.</text>
</comment>
<feature type="region of interest" description="Disordered" evidence="9">
    <location>
        <begin position="528"/>
        <end position="553"/>
    </location>
</feature>
<feature type="transmembrane region" description="Helical" evidence="8">
    <location>
        <begin position="120"/>
        <end position="142"/>
    </location>
</feature>
<dbReference type="GO" id="GO:0043252">
    <property type="term" value="P:sodium-independent organic anion transport"/>
    <property type="evidence" value="ECO:0007669"/>
    <property type="project" value="TreeGrafter"/>
</dbReference>
<keyword evidence="4 8" id="KW-0812">Transmembrane</keyword>
<dbReference type="GO" id="GO:0015132">
    <property type="term" value="F:prostaglandin transmembrane transporter activity"/>
    <property type="evidence" value="ECO:0007669"/>
    <property type="project" value="Ensembl"/>
</dbReference>
<feature type="transmembrane region" description="Helical" evidence="8">
    <location>
        <begin position="251"/>
        <end position="271"/>
    </location>
</feature>
<feature type="domain" description="Kazal-like" evidence="10">
    <location>
        <begin position="326"/>
        <end position="374"/>
    </location>
</feature>
<dbReference type="Gene3D" id="1.20.1250.20">
    <property type="entry name" value="MFS general substrate transporter like domains"/>
    <property type="match status" value="1"/>
</dbReference>
<dbReference type="PROSITE" id="PS51465">
    <property type="entry name" value="KAZAL_2"/>
    <property type="match status" value="1"/>
</dbReference>
<evidence type="ECO:0000256" key="3">
    <source>
        <dbReference type="ARBA" id="ARBA00022475"/>
    </source>
</evidence>
<evidence type="ECO:0000256" key="6">
    <source>
        <dbReference type="ARBA" id="ARBA00023136"/>
    </source>
</evidence>
<feature type="transmembrane region" description="Helical" evidence="8">
    <location>
        <begin position="283"/>
        <end position="302"/>
    </location>
</feature>
<feature type="compositionally biased region" description="Basic and acidic residues" evidence="9">
    <location>
        <begin position="534"/>
        <end position="553"/>
    </location>
</feature>
<comment type="caution">
    <text evidence="8">Lacks conserved residue(s) required for the propagation of feature annotation.</text>
</comment>
<keyword evidence="5 8" id="KW-1133">Transmembrane helix</keyword>
<evidence type="ECO:0000256" key="1">
    <source>
        <dbReference type="ARBA" id="ARBA00004651"/>
    </source>
</evidence>
<dbReference type="GeneTree" id="ENSGT01150000286901"/>
<accession>A0A452SY47</accession>
<evidence type="ECO:0000256" key="7">
    <source>
        <dbReference type="ARBA" id="ARBA00023157"/>
    </source>
</evidence>
<dbReference type="OMA" id="XMTAIPC"/>
<keyword evidence="6 8" id="KW-0472">Membrane</keyword>
<dbReference type="PANTHER" id="PTHR11388:SF86">
    <property type="entry name" value="SOLUTE CARRIER ORGANIC ANION TRANSPORTER FAMILY MEMBER 3A1"/>
    <property type="match status" value="1"/>
</dbReference>
<dbReference type="GO" id="GO:0043410">
    <property type="term" value="P:positive regulation of MAPK cascade"/>
    <property type="evidence" value="ECO:0007669"/>
    <property type="project" value="Ensembl"/>
</dbReference>
<dbReference type="Ensembl" id="ENSUMAT00000000566.1">
    <property type="protein sequence ID" value="ENSUMAP00000000382.1"/>
    <property type="gene ID" value="ENSUMAG00000000435.1"/>
</dbReference>
<sequence>DVGVIASSFEIGNLALILFVRPPGGVGGSVKASGGTEMDRLEVIGTRWGRWGRCSAVGGGAQDGSWRLWTWKPCRILFTMLVFGPACGFILGSFCTKIYVDAVFIDTSNLDITPDDPRWIGAWWGGFLLCGALLFFSSLLMFGFPQSLPPHSDPAMESEQAMLPEREYERPKPSNGVLRHSLEPDSSASCFQQLKGEVSRPVTKHLLSNPVFTCIILAACMEIAVVAGFAAFLGKYLEQQFNLTTSSANQLLGMTAIPCACLGIFLGGLLVKKLSLSALGAIRMAMLVNLVSTACYVSFLFLGCDTGPVAGVTVPYGNTSAPGSALDPYSPCNKNCECQTDSFTPVCGADGITYLSACFAGCNSTNLTGCACLTTVPPENTTVVPGKCPSPGCQEAFLTFLCVMCFCSMIGAMAQTPSVIILIRTVSPELKSYALGVLFLLLRLLGFIPPPLIFGAGIDSTCLFWSTFCGEQGACVLYDNVAYRHLYVTIAIVLKSSAFVLYTTTWQCLRKNYKRYIKNHEGGLSTSTEYQDIETEKTCPESHSPSEDSFVRS</sequence>
<feature type="transmembrane region" description="Helical" evidence="8">
    <location>
        <begin position="435"/>
        <end position="458"/>
    </location>
</feature>
<evidence type="ECO:0000313" key="11">
    <source>
        <dbReference type="Ensembl" id="ENSUMAP00000000382"/>
    </source>
</evidence>
<organism evidence="11">
    <name type="scientific">Ursus maritimus</name>
    <name type="common">Polar bear</name>
    <name type="synonym">Thalarctos maritimus</name>
    <dbReference type="NCBI Taxonomy" id="29073"/>
    <lineage>
        <taxon>Eukaryota</taxon>
        <taxon>Metazoa</taxon>
        <taxon>Chordata</taxon>
        <taxon>Craniata</taxon>
        <taxon>Vertebrata</taxon>
        <taxon>Euteleostomi</taxon>
        <taxon>Mammalia</taxon>
        <taxon>Eutheria</taxon>
        <taxon>Laurasiatheria</taxon>
        <taxon>Carnivora</taxon>
        <taxon>Caniformia</taxon>
        <taxon>Ursidae</taxon>
        <taxon>Ursus</taxon>
    </lineage>
</organism>
<name>A0A452SY47_URSMA</name>
<protein>
    <recommendedName>
        <fullName evidence="8">Solute carrier organic anion transporter family member</fullName>
    </recommendedName>
</protein>
<comment type="subcellular location">
    <subcellularLocation>
        <location evidence="1 8">Cell membrane</location>
        <topology evidence="1 8">Multi-pass membrane protein</topology>
    </subcellularLocation>
</comment>
<dbReference type="InterPro" id="IPR036259">
    <property type="entry name" value="MFS_trans_sf"/>
</dbReference>
<keyword evidence="3" id="KW-1003">Cell membrane</keyword>
<dbReference type="GO" id="GO:0043123">
    <property type="term" value="P:positive regulation of canonical NF-kappaB signal transduction"/>
    <property type="evidence" value="ECO:0007669"/>
    <property type="project" value="Ensembl"/>
</dbReference>
<feature type="transmembrane region" description="Helical" evidence="8">
    <location>
        <begin position="76"/>
        <end position="100"/>
    </location>
</feature>
<feature type="transmembrane region" description="Helical" evidence="8">
    <location>
        <begin position="210"/>
        <end position="231"/>
    </location>
</feature>
<evidence type="ECO:0000256" key="9">
    <source>
        <dbReference type="SAM" id="MobiDB-lite"/>
    </source>
</evidence>
<proteinExistence type="inferred from homology"/>